<dbReference type="CDD" id="cd17502">
    <property type="entry name" value="MFS_Azr1_MDR_like"/>
    <property type="match status" value="1"/>
</dbReference>
<comment type="caution">
    <text evidence="9">The sequence shown here is derived from an EMBL/GenBank/DDBJ whole genome shotgun (WGS) entry which is preliminary data.</text>
</comment>
<name>A0A6I4W041_9BACL</name>
<dbReference type="GO" id="GO:0022857">
    <property type="term" value="F:transmembrane transporter activity"/>
    <property type="evidence" value="ECO:0007669"/>
    <property type="project" value="InterPro"/>
</dbReference>
<comment type="subcellular location">
    <subcellularLocation>
        <location evidence="1">Cell membrane</location>
        <topology evidence="1">Multi-pass membrane protein</topology>
    </subcellularLocation>
</comment>
<evidence type="ECO:0000256" key="5">
    <source>
        <dbReference type="ARBA" id="ARBA00022989"/>
    </source>
</evidence>
<evidence type="ECO:0000259" key="8">
    <source>
        <dbReference type="PROSITE" id="PS50850"/>
    </source>
</evidence>
<dbReference type="PANTHER" id="PTHR23501:SF170">
    <property type="entry name" value="MULTIDRUG RESISTANCE PROTEIN 3"/>
    <property type="match status" value="1"/>
</dbReference>
<evidence type="ECO:0000256" key="6">
    <source>
        <dbReference type="ARBA" id="ARBA00023136"/>
    </source>
</evidence>
<dbReference type="FunFam" id="1.20.1720.10:FF:000004">
    <property type="entry name" value="EmrB/QacA family drug resistance transporter"/>
    <property type="match status" value="1"/>
</dbReference>
<feature type="transmembrane region" description="Helical" evidence="7">
    <location>
        <begin position="196"/>
        <end position="215"/>
    </location>
</feature>
<accession>A0A6I4W041</accession>
<feature type="transmembrane region" description="Helical" evidence="7">
    <location>
        <begin position="330"/>
        <end position="350"/>
    </location>
</feature>
<dbReference type="InterPro" id="IPR020846">
    <property type="entry name" value="MFS_dom"/>
</dbReference>
<dbReference type="RefSeq" id="WP_160802686.1">
    <property type="nucleotide sequence ID" value="NZ_WUUL01000013.1"/>
</dbReference>
<evidence type="ECO:0000256" key="7">
    <source>
        <dbReference type="SAM" id="Phobius"/>
    </source>
</evidence>
<feature type="transmembrane region" description="Helical" evidence="7">
    <location>
        <begin position="356"/>
        <end position="376"/>
    </location>
</feature>
<dbReference type="Gene3D" id="1.20.1720.10">
    <property type="entry name" value="Multidrug resistance protein D"/>
    <property type="match status" value="1"/>
</dbReference>
<keyword evidence="6 7" id="KW-0472">Membrane</keyword>
<feature type="transmembrane region" description="Helical" evidence="7">
    <location>
        <begin position="47"/>
        <end position="65"/>
    </location>
</feature>
<dbReference type="NCBIfam" id="TIGR00711">
    <property type="entry name" value="efflux_EmrB"/>
    <property type="match status" value="1"/>
</dbReference>
<feature type="transmembrane region" description="Helical" evidence="7">
    <location>
        <begin position="102"/>
        <end position="126"/>
    </location>
</feature>
<dbReference type="PANTHER" id="PTHR23501">
    <property type="entry name" value="MAJOR FACILITATOR SUPERFAMILY"/>
    <property type="match status" value="1"/>
</dbReference>
<dbReference type="EMBL" id="WUUL01000013">
    <property type="protein sequence ID" value="MXQ55336.1"/>
    <property type="molecule type" value="Genomic_DNA"/>
</dbReference>
<dbReference type="PRINTS" id="PR01036">
    <property type="entry name" value="TCRTETB"/>
</dbReference>
<feature type="transmembrane region" description="Helical" evidence="7">
    <location>
        <begin position="77"/>
        <end position="96"/>
    </location>
</feature>
<sequence>MVAQKQSRNGFVVAGLLLGILIAAMDNTIVATATGTIVSDLGGFDKFVWVTSAYLITQVAGTPIFGKLSDMYGRKKFFLFGLIVFLTGSILCGLAQNMVQLSIYRAIQGIGAGALNPIAFTIMFDLFPPEKRGKMSGLFGATFGLSSIFGPLFGALITDNFSWHWIFYINVPLGIISLALIVPFYKESKTYTKAQIDWWGALTLVISVVSLMFALELGGNEYAWDSVEILGLFVSFAVFLLAFIWIEMRAKEPIINFQMFRKRLFTSSVLANLFYGIAFIVGTVYIPIFVQGVMGGSTTNAGFILIPMTLGSVVGAQIGGLLVSKTNFRTIMVTSCVIFIMGVFLLSTISPDITNSVLTTYMIITGFGVGFSFSVLGQSAIQPFGYRERGSATSTSTFLRTLGMTLGITIFGILQRNYFTDKITSVFSGVGGANLPAGPLADPRALLNPETREKIPPIILEKITAVLSDSIAYTFAWAIIPAVFAFICVSLMGNERVEVSKKKADPVPN</sequence>
<feature type="domain" description="Major facilitator superfamily (MFS) profile" evidence="8">
    <location>
        <begin position="12"/>
        <end position="446"/>
    </location>
</feature>
<feature type="transmembrane region" description="Helical" evidence="7">
    <location>
        <begin position="163"/>
        <end position="184"/>
    </location>
</feature>
<organism evidence="9 10">
    <name type="scientific">Shimazuella alba</name>
    <dbReference type="NCBI Taxonomy" id="2690964"/>
    <lineage>
        <taxon>Bacteria</taxon>
        <taxon>Bacillati</taxon>
        <taxon>Bacillota</taxon>
        <taxon>Bacilli</taxon>
        <taxon>Bacillales</taxon>
        <taxon>Thermoactinomycetaceae</taxon>
        <taxon>Shimazuella</taxon>
    </lineage>
</organism>
<proteinExistence type="predicted"/>
<evidence type="ECO:0000256" key="1">
    <source>
        <dbReference type="ARBA" id="ARBA00004651"/>
    </source>
</evidence>
<feature type="transmembrane region" description="Helical" evidence="7">
    <location>
        <begin position="302"/>
        <end position="323"/>
    </location>
</feature>
<keyword evidence="2" id="KW-0813">Transport</keyword>
<evidence type="ECO:0000256" key="4">
    <source>
        <dbReference type="ARBA" id="ARBA00022692"/>
    </source>
</evidence>
<dbReference type="Proteomes" id="UP000430692">
    <property type="component" value="Unassembled WGS sequence"/>
</dbReference>
<gene>
    <name evidence="9" type="ORF">GSM42_16760</name>
</gene>
<feature type="transmembrane region" description="Helical" evidence="7">
    <location>
        <begin position="269"/>
        <end position="290"/>
    </location>
</feature>
<reference evidence="9 10" key="1">
    <citation type="submission" date="2019-12" db="EMBL/GenBank/DDBJ databases">
        <title>Whole-genome analyses of novel actinobacteria.</title>
        <authorList>
            <person name="Sahin N."/>
            <person name="Saygin H."/>
        </authorList>
    </citation>
    <scope>NUCLEOTIDE SEQUENCE [LARGE SCALE GENOMIC DNA]</scope>
    <source>
        <strain evidence="9 10">KC615</strain>
    </source>
</reference>
<keyword evidence="5 7" id="KW-1133">Transmembrane helix</keyword>
<evidence type="ECO:0000313" key="10">
    <source>
        <dbReference type="Proteomes" id="UP000430692"/>
    </source>
</evidence>
<keyword evidence="3" id="KW-1003">Cell membrane</keyword>
<dbReference type="PROSITE" id="PS50850">
    <property type="entry name" value="MFS"/>
    <property type="match status" value="1"/>
</dbReference>
<dbReference type="InterPro" id="IPR036259">
    <property type="entry name" value="MFS_trans_sf"/>
</dbReference>
<dbReference type="GO" id="GO:0005886">
    <property type="term" value="C:plasma membrane"/>
    <property type="evidence" value="ECO:0007669"/>
    <property type="project" value="UniProtKB-SubCell"/>
</dbReference>
<feature type="transmembrane region" description="Helical" evidence="7">
    <location>
        <begin position="471"/>
        <end position="493"/>
    </location>
</feature>
<protein>
    <submittedName>
        <fullName evidence="9">DHA2 family efflux MFS transporter permease subunit</fullName>
    </submittedName>
</protein>
<keyword evidence="10" id="KW-1185">Reference proteome</keyword>
<dbReference type="InterPro" id="IPR004638">
    <property type="entry name" value="EmrB-like"/>
</dbReference>
<keyword evidence="4 7" id="KW-0812">Transmembrane</keyword>
<dbReference type="Gene3D" id="1.20.1250.20">
    <property type="entry name" value="MFS general substrate transporter like domains"/>
    <property type="match status" value="1"/>
</dbReference>
<evidence type="ECO:0000313" key="9">
    <source>
        <dbReference type="EMBL" id="MXQ55336.1"/>
    </source>
</evidence>
<dbReference type="SUPFAM" id="SSF103473">
    <property type="entry name" value="MFS general substrate transporter"/>
    <property type="match status" value="1"/>
</dbReference>
<evidence type="ECO:0000256" key="3">
    <source>
        <dbReference type="ARBA" id="ARBA00022475"/>
    </source>
</evidence>
<dbReference type="InterPro" id="IPR011701">
    <property type="entry name" value="MFS"/>
</dbReference>
<feature type="transmembrane region" description="Helical" evidence="7">
    <location>
        <begin position="227"/>
        <end position="248"/>
    </location>
</feature>
<feature type="transmembrane region" description="Helical" evidence="7">
    <location>
        <begin position="397"/>
        <end position="414"/>
    </location>
</feature>
<evidence type="ECO:0000256" key="2">
    <source>
        <dbReference type="ARBA" id="ARBA00022448"/>
    </source>
</evidence>
<dbReference type="AlphaFoldDB" id="A0A6I4W041"/>
<feature type="transmembrane region" description="Helical" evidence="7">
    <location>
        <begin position="138"/>
        <end position="157"/>
    </location>
</feature>
<dbReference type="Pfam" id="PF07690">
    <property type="entry name" value="MFS_1"/>
    <property type="match status" value="1"/>
</dbReference>